<sequence>MKDIENFPFLKNILPPEYDYYVEAYNEYEDHEEEKRFSASFRISRSEATKDSMRRWLEEFCSRSLTTYRIERTYPTETKWFIYRVDLRCHHNTKPTSHKRVQAPHKKHTACPAKMTIKIRQDKLSKRKSNELHLKTHPVEVLLNHLHNHLTQKRYALQFRDPDSALVKKFRMMYHAGYKPATALKIHKRDIHMEYEEDYCAALEDRALCPDGHFPFAPLPPLHATGLSGLSSHPGVLLNPLQAIRGNYTHCHLPLGPSLIPSYFICYVDRDT</sequence>
<dbReference type="EMBL" id="QCYY01001315">
    <property type="protein sequence ID" value="ROT78902.1"/>
    <property type="molecule type" value="Genomic_DNA"/>
</dbReference>
<dbReference type="AlphaFoldDB" id="A0A423TR36"/>
<keyword evidence="2" id="KW-1185">Reference proteome</keyword>
<reference evidence="1 2" key="2">
    <citation type="submission" date="2019-01" db="EMBL/GenBank/DDBJ databases">
        <title>The decoding of complex shrimp genome reveals the adaptation for benthos swimmer, frequently molting mechanism and breeding impact on genome.</title>
        <authorList>
            <person name="Sun Y."/>
            <person name="Gao Y."/>
            <person name="Yu Y."/>
        </authorList>
    </citation>
    <scope>NUCLEOTIDE SEQUENCE [LARGE SCALE GENOMIC DNA]</scope>
    <source>
        <tissue evidence="1">Muscle</tissue>
    </source>
</reference>
<organism evidence="1 2">
    <name type="scientific">Penaeus vannamei</name>
    <name type="common">Whiteleg shrimp</name>
    <name type="synonym">Litopenaeus vannamei</name>
    <dbReference type="NCBI Taxonomy" id="6689"/>
    <lineage>
        <taxon>Eukaryota</taxon>
        <taxon>Metazoa</taxon>
        <taxon>Ecdysozoa</taxon>
        <taxon>Arthropoda</taxon>
        <taxon>Crustacea</taxon>
        <taxon>Multicrustacea</taxon>
        <taxon>Malacostraca</taxon>
        <taxon>Eumalacostraca</taxon>
        <taxon>Eucarida</taxon>
        <taxon>Decapoda</taxon>
        <taxon>Dendrobranchiata</taxon>
        <taxon>Penaeoidea</taxon>
        <taxon>Penaeidae</taxon>
        <taxon>Penaeus</taxon>
    </lineage>
</organism>
<proteinExistence type="predicted"/>
<evidence type="ECO:0000313" key="1">
    <source>
        <dbReference type="EMBL" id="ROT78902.1"/>
    </source>
</evidence>
<name>A0A423TR36_PENVA</name>
<dbReference type="PANTHER" id="PTHR35385">
    <property type="entry name" value="PROTEIN B, PUTATIVE-RELATED-RELATED"/>
    <property type="match status" value="1"/>
</dbReference>
<accession>A0A423TR36</accession>
<evidence type="ECO:0000313" key="2">
    <source>
        <dbReference type="Proteomes" id="UP000283509"/>
    </source>
</evidence>
<comment type="caution">
    <text evidence="1">The sequence shown here is derived from an EMBL/GenBank/DDBJ whole genome shotgun (WGS) entry which is preliminary data.</text>
</comment>
<protein>
    <submittedName>
        <fullName evidence="1">Uncharacterized protein</fullName>
    </submittedName>
</protein>
<dbReference type="Proteomes" id="UP000283509">
    <property type="component" value="Unassembled WGS sequence"/>
</dbReference>
<gene>
    <name evidence="1" type="ORF">C7M84_002363</name>
</gene>
<reference evidence="1 2" key="1">
    <citation type="submission" date="2018-04" db="EMBL/GenBank/DDBJ databases">
        <authorList>
            <person name="Zhang X."/>
            <person name="Yuan J."/>
            <person name="Li F."/>
            <person name="Xiang J."/>
        </authorList>
    </citation>
    <scope>NUCLEOTIDE SEQUENCE [LARGE SCALE GENOMIC DNA]</scope>
    <source>
        <tissue evidence="1">Muscle</tissue>
    </source>
</reference>
<dbReference type="OrthoDB" id="8112855at2759"/>
<dbReference type="PANTHER" id="PTHR35385:SF2">
    <property type="entry name" value="PROTEIN B, PUTATIVE-RELATED"/>
    <property type="match status" value="1"/>
</dbReference>